<dbReference type="EMBL" id="JBHSWD010000001">
    <property type="protein sequence ID" value="MFC6590995.1"/>
    <property type="molecule type" value="Genomic_DNA"/>
</dbReference>
<feature type="coiled-coil region" evidence="1">
    <location>
        <begin position="67"/>
        <end position="101"/>
    </location>
</feature>
<comment type="caution">
    <text evidence="3">The sequence shown here is derived from an EMBL/GenBank/DDBJ whole genome shotgun (WGS) entry which is preliminary data.</text>
</comment>
<dbReference type="Proteomes" id="UP001596297">
    <property type="component" value="Unassembled WGS sequence"/>
</dbReference>
<dbReference type="Gene3D" id="3.40.50.300">
    <property type="entry name" value="P-loop containing nucleotide triphosphate hydrolases"/>
    <property type="match status" value="1"/>
</dbReference>
<name>A0ABW1YBY1_9DEIO</name>
<accession>A0ABW1YBY1</accession>
<evidence type="ECO:0000256" key="1">
    <source>
        <dbReference type="SAM" id="Coils"/>
    </source>
</evidence>
<dbReference type="SUPFAM" id="SSF52540">
    <property type="entry name" value="P-loop containing nucleoside triphosphate hydrolases"/>
    <property type="match status" value="1"/>
</dbReference>
<protein>
    <recommendedName>
        <fullName evidence="2">RecF/RecN/SMC N-terminal domain-containing protein</fullName>
    </recommendedName>
</protein>
<gene>
    <name evidence="3" type="ORF">ACFP81_02430</name>
</gene>
<dbReference type="RefSeq" id="WP_380082002.1">
    <property type="nucleotide sequence ID" value="NZ_JBHSWD010000001.1"/>
</dbReference>
<reference evidence="4" key="1">
    <citation type="journal article" date="2019" name="Int. J. Syst. Evol. Microbiol.">
        <title>The Global Catalogue of Microorganisms (GCM) 10K type strain sequencing project: providing services to taxonomists for standard genome sequencing and annotation.</title>
        <authorList>
            <consortium name="The Broad Institute Genomics Platform"/>
            <consortium name="The Broad Institute Genome Sequencing Center for Infectious Disease"/>
            <person name="Wu L."/>
            <person name="Ma J."/>
        </authorList>
    </citation>
    <scope>NUCLEOTIDE SEQUENCE [LARGE SCALE GENOMIC DNA]</scope>
    <source>
        <strain evidence="4">CGMCC 1.15772</strain>
    </source>
</reference>
<dbReference type="PANTHER" id="PTHR43977">
    <property type="entry name" value="STRUCTURAL MAINTENANCE OF CHROMOSOMES PROTEIN 3"/>
    <property type="match status" value="1"/>
</dbReference>
<evidence type="ECO:0000259" key="2">
    <source>
        <dbReference type="Pfam" id="PF02463"/>
    </source>
</evidence>
<evidence type="ECO:0000313" key="4">
    <source>
        <dbReference type="Proteomes" id="UP001596297"/>
    </source>
</evidence>
<dbReference type="InterPro" id="IPR003395">
    <property type="entry name" value="RecF/RecN/SMC_N"/>
</dbReference>
<proteinExistence type="predicted"/>
<keyword evidence="1" id="KW-0175">Coiled coil</keyword>
<organism evidence="3 4">
    <name type="scientific">Deinococcus lacus</name>
    <dbReference type="NCBI Taxonomy" id="392561"/>
    <lineage>
        <taxon>Bacteria</taxon>
        <taxon>Thermotogati</taxon>
        <taxon>Deinococcota</taxon>
        <taxon>Deinococci</taxon>
        <taxon>Deinococcales</taxon>
        <taxon>Deinococcaceae</taxon>
        <taxon>Deinococcus</taxon>
    </lineage>
</organism>
<keyword evidence="4" id="KW-1185">Reference proteome</keyword>
<feature type="domain" description="RecF/RecN/SMC N-terminal" evidence="2">
    <location>
        <begin position="142"/>
        <end position="241"/>
    </location>
</feature>
<evidence type="ECO:0000313" key="3">
    <source>
        <dbReference type="EMBL" id="MFC6590995.1"/>
    </source>
</evidence>
<dbReference type="Pfam" id="PF02463">
    <property type="entry name" value="SMC_N"/>
    <property type="match status" value="1"/>
</dbReference>
<sequence>MQARLEELRLLVARREGQRTDLPDGCLPAGTPREWSVRAAEARRELESLGPVNARAETDYQNEAAGLLTALAELEDARQAAAELQAHLQTLEDSENQATEAAYARVAKAFSHYSAELLGGSGELEPERPGAGRLSGLRLAVQPKGKRTRAMSLLSAGERTMAGLAFLFALGHAPEDHAGGLPLAVLDEVDAPLDEANIRRFTAFLELFAARGAQFLLVTHQKATMEVAQALWGVTTDASGASRVLSIQRPDELPGRAAIPRSGSAL</sequence>
<dbReference type="InterPro" id="IPR027417">
    <property type="entry name" value="P-loop_NTPase"/>
</dbReference>